<gene>
    <name evidence="1" type="ORF">ACFPJ5_03725</name>
</gene>
<reference evidence="1 2" key="1">
    <citation type="journal article" date="2019" name="Int. J. Syst. Evol. Microbiol.">
        <title>The Global Catalogue of Microorganisms (GCM) 10K type strain sequencing project: providing services to taxonomists for standard genome sequencing and annotation.</title>
        <authorList>
            <consortium name="The Broad Institute Genomics Platform"/>
            <consortium name="The Broad Institute Genome Sequencing Center for Infectious Disease"/>
            <person name="Wu L."/>
            <person name="Ma J."/>
        </authorList>
    </citation>
    <scope>NUCLEOTIDE SEQUENCE [LARGE SCALE GENOMIC DNA]</scope>
    <source>
        <strain evidence="1 2">CGMCC 1.12237</strain>
    </source>
</reference>
<dbReference type="AlphaFoldDB" id="A0ABD5R7V7"/>
<evidence type="ECO:0000313" key="1">
    <source>
        <dbReference type="EMBL" id="MFC5366034.1"/>
    </source>
</evidence>
<dbReference type="EMBL" id="JBHSKX010000001">
    <property type="protein sequence ID" value="MFC5366034.1"/>
    <property type="molecule type" value="Genomic_DNA"/>
</dbReference>
<evidence type="ECO:0000313" key="2">
    <source>
        <dbReference type="Proteomes" id="UP001596201"/>
    </source>
</evidence>
<keyword evidence="2" id="KW-1185">Reference proteome</keyword>
<proteinExistence type="predicted"/>
<comment type="caution">
    <text evidence="1">The sequence shown here is derived from an EMBL/GenBank/DDBJ whole genome shotgun (WGS) entry which is preliminary data.</text>
</comment>
<dbReference type="Proteomes" id="UP001596201">
    <property type="component" value="Unassembled WGS sequence"/>
</dbReference>
<dbReference type="RefSeq" id="WP_227228601.1">
    <property type="nucleotide sequence ID" value="NZ_JAJCVJ010000001.1"/>
</dbReference>
<protein>
    <submittedName>
        <fullName evidence="1">Uncharacterized protein</fullName>
    </submittedName>
</protein>
<accession>A0ABD5R7V7</accession>
<organism evidence="1 2">
    <name type="scientific">Salinirubrum litoreum</name>
    <dbReference type="NCBI Taxonomy" id="1126234"/>
    <lineage>
        <taxon>Archaea</taxon>
        <taxon>Methanobacteriati</taxon>
        <taxon>Methanobacteriota</taxon>
        <taxon>Stenosarchaea group</taxon>
        <taxon>Halobacteria</taxon>
        <taxon>Halobacteriales</taxon>
        <taxon>Haloferacaceae</taxon>
        <taxon>Salinirubrum</taxon>
    </lineage>
</organism>
<name>A0ABD5R7V7_9EURY</name>
<sequence length="187" mass="20839">MKGEYAFCPQSGAPLSEEVHYDDRGRAQRVPIYDDFPGRTPDGELTNGSLRSARVALFNHFRRSYRRHHDEDDGGLFSKAALGLTRLKRAAEGDTEWDMYVWYALAEWLHGEYDVRWMHAHVEPRCPDCAGQLQYESLGDGDYRATCATNCAGHHGDSLATIADAVCTLYAGAFDDPAPAPTDLLLV</sequence>